<gene>
    <name evidence="1" type="ORF">B1H18_12505</name>
</gene>
<evidence type="ECO:0008006" key="3">
    <source>
        <dbReference type="Google" id="ProtNLM"/>
    </source>
</evidence>
<proteinExistence type="predicted"/>
<sequence>MPSTDLSPDDIARLAARAGLPLDASRAPAVAATVNAIHGVVGALGELRLGETAPASSFDAR</sequence>
<organism evidence="1 2">
    <name type="scientific">Streptomyces tsukubensis</name>
    <dbReference type="NCBI Taxonomy" id="83656"/>
    <lineage>
        <taxon>Bacteria</taxon>
        <taxon>Bacillati</taxon>
        <taxon>Actinomycetota</taxon>
        <taxon>Actinomycetes</taxon>
        <taxon>Kitasatosporales</taxon>
        <taxon>Streptomycetaceae</taxon>
        <taxon>Streptomyces</taxon>
    </lineage>
</organism>
<dbReference type="Proteomes" id="UP000190539">
    <property type="component" value="Unassembled WGS sequence"/>
</dbReference>
<dbReference type="EMBL" id="MVFC01000007">
    <property type="protein sequence ID" value="OON80723.1"/>
    <property type="molecule type" value="Genomic_DNA"/>
</dbReference>
<comment type="caution">
    <text evidence="1">The sequence shown here is derived from an EMBL/GenBank/DDBJ whole genome shotgun (WGS) entry which is preliminary data.</text>
</comment>
<accession>A0A1V4ABI8</accession>
<dbReference type="OrthoDB" id="3543549at2"/>
<reference evidence="1 2" key="1">
    <citation type="submission" date="2017-02" db="EMBL/GenBank/DDBJ databases">
        <title>Draft Genome Sequence of Streptomyces tsukubaensis F601, a Producer of the immunosuppressant tacrolimus FK506.</title>
        <authorList>
            <person name="Zong G."/>
            <person name="Zhong C."/>
            <person name="Fu J."/>
            <person name="Qin R."/>
            <person name="Cao G."/>
        </authorList>
    </citation>
    <scope>NUCLEOTIDE SEQUENCE [LARGE SCALE GENOMIC DNA]</scope>
    <source>
        <strain evidence="1 2">F601</strain>
    </source>
</reference>
<protein>
    <recommendedName>
        <fullName evidence="3">Amidase</fullName>
    </recommendedName>
</protein>
<dbReference type="AlphaFoldDB" id="A0A1V4ABI8"/>
<name>A0A1V4ABI8_9ACTN</name>
<evidence type="ECO:0000313" key="1">
    <source>
        <dbReference type="EMBL" id="OON80723.1"/>
    </source>
</evidence>
<keyword evidence="2" id="KW-1185">Reference proteome</keyword>
<evidence type="ECO:0000313" key="2">
    <source>
        <dbReference type="Proteomes" id="UP000190539"/>
    </source>
</evidence>